<dbReference type="EMBL" id="LSSK01001904">
    <property type="protein sequence ID" value="OMH78539.1"/>
    <property type="molecule type" value="Genomic_DNA"/>
</dbReference>
<evidence type="ECO:0000313" key="6">
    <source>
        <dbReference type="EMBL" id="OMH78539.1"/>
    </source>
</evidence>
<dbReference type="Pfam" id="PF16076">
    <property type="entry name" value="Acyltransf_C"/>
    <property type="match status" value="1"/>
</dbReference>
<feature type="transmembrane region" description="Helical" evidence="4">
    <location>
        <begin position="325"/>
        <end position="343"/>
    </location>
</feature>
<evidence type="ECO:0000256" key="3">
    <source>
        <dbReference type="ARBA" id="ARBA00023315"/>
    </source>
</evidence>
<dbReference type="Proteomes" id="UP000188320">
    <property type="component" value="Unassembled WGS sequence"/>
</dbReference>
<keyword evidence="4" id="KW-1133">Transmembrane helix</keyword>
<dbReference type="OrthoDB" id="189226at2759"/>
<proteinExistence type="inferred from homology"/>
<evidence type="ECO:0000256" key="4">
    <source>
        <dbReference type="SAM" id="Phobius"/>
    </source>
</evidence>
<dbReference type="GO" id="GO:0005783">
    <property type="term" value="C:endoplasmic reticulum"/>
    <property type="evidence" value="ECO:0007669"/>
    <property type="project" value="TreeGrafter"/>
</dbReference>
<reference evidence="7" key="1">
    <citation type="submission" date="2017-01" db="EMBL/GenBank/DDBJ databases">
        <authorList>
            <person name="Wang Y."/>
            <person name="White M."/>
            <person name="Kvist S."/>
            <person name="Moncalvo J.-M."/>
        </authorList>
    </citation>
    <scope>NUCLEOTIDE SEQUENCE [LARGE SCALE GENOMIC DNA]</scope>
    <source>
        <strain evidence="7">COL-18-3</strain>
    </source>
</reference>
<organism evidence="6 7">
    <name type="scientific">Zancudomyces culisetae</name>
    <name type="common">Gut fungus</name>
    <name type="synonym">Smittium culisetae</name>
    <dbReference type="NCBI Taxonomy" id="1213189"/>
    <lineage>
        <taxon>Eukaryota</taxon>
        <taxon>Fungi</taxon>
        <taxon>Fungi incertae sedis</taxon>
        <taxon>Zoopagomycota</taxon>
        <taxon>Kickxellomycotina</taxon>
        <taxon>Harpellomycetes</taxon>
        <taxon>Harpellales</taxon>
        <taxon>Legeriomycetaceae</taxon>
        <taxon>Zancudomyces</taxon>
    </lineage>
</organism>
<dbReference type="InterPro" id="IPR032098">
    <property type="entry name" value="Acyltransf_C"/>
</dbReference>
<keyword evidence="3 6" id="KW-0012">Acyltransferase</keyword>
<feature type="transmembrane region" description="Helical" evidence="4">
    <location>
        <begin position="32"/>
        <end position="53"/>
    </location>
</feature>
<feature type="transmembrane region" description="Helical" evidence="4">
    <location>
        <begin position="355"/>
        <end position="376"/>
    </location>
</feature>
<accession>A0A1R1PC89</accession>
<comment type="caution">
    <text evidence="6">The sequence shown here is derived from an EMBL/GenBank/DDBJ whole genome shotgun (WGS) entry which is preliminary data.</text>
</comment>
<dbReference type="GO" id="GO:0036149">
    <property type="term" value="P:phosphatidylinositol acyl-chain remodeling"/>
    <property type="evidence" value="ECO:0007669"/>
    <property type="project" value="TreeGrafter"/>
</dbReference>
<protein>
    <submittedName>
        <fullName evidence="6">Putative acyltransferase</fullName>
    </submittedName>
</protein>
<gene>
    <name evidence="6" type="ORF">AX774_g8070</name>
</gene>
<sequence length="388" mass="44182">MEKEISDEKVITPKSLISNNKATSTLYLPIRIFELLFLTVLHTVFAFLTDVLYMPIKYISPKLFGALMASLRRTCSLLLLGTANVFIPTKLVLTTDESTVDFFEQNELTVSPSKRFKLFNLPKEGIIISNHQGKNSSDISGIDHEKLWVHFYGKRLEKGWIKLLRSTFEGEGGLNILRSKKEYLYDLTLGYEGMRPSDDHYAKHPISDQLIYGNNPGYVHIHVRRYKTSEIPTEINAFTDWIYKVWYEKDELMEFYYKNGVFPAAIKDADLRNKVVGRMMQNLENSLRAGNDYGEGHNDGTEDFSSCEIGGENMRIVKMELPHPLMYLRISLPIVVACLFLVYSKSLPLPPPLSLLNYLSNVAFGSLSSIFTPGYVTNDMSSVLQLSP</sequence>
<dbReference type="PANTHER" id="PTHR10983">
    <property type="entry name" value="1-ACYLGLYCEROL-3-PHOSPHATE ACYLTRANSFERASE-RELATED"/>
    <property type="match status" value="1"/>
</dbReference>
<evidence type="ECO:0000259" key="5">
    <source>
        <dbReference type="Pfam" id="PF16076"/>
    </source>
</evidence>
<feature type="domain" description="Acyltransferase C-terminal" evidence="5">
    <location>
        <begin position="210"/>
        <end position="267"/>
    </location>
</feature>
<dbReference type="GO" id="GO:0016746">
    <property type="term" value="F:acyltransferase activity"/>
    <property type="evidence" value="ECO:0007669"/>
    <property type="project" value="UniProtKB-KW"/>
</dbReference>
<dbReference type="AlphaFoldDB" id="A0A1R1PC89"/>
<evidence type="ECO:0000313" key="7">
    <source>
        <dbReference type="Proteomes" id="UP000188320"/>
    </source>
</evidence>
<keyword evidence="7" id="KW-1185">Reference proteome</keyword>
<evidence type="ECO:0000256" key="2">
    <source>
        <dbReference type="ARBA" id="ARBA00022679"/>
    </source>
</evidence>
<evidence type="ECO:0000256" key="1">
    <source>
        <dbReference type="ARBA" id="ARBA00008655"/>
    </source>
</evidence>
<name>A0A1R1PC89_ZANCU</name>
<keyword evidence="4" id="KW-0812">Transmembrane</keyword>
<dbReference type="PANTHER" id="PTHR10983:SF16">
    <property type="entry name" value="LYSOCARDIOLIPIN ACYLTRANSFERASE 1"/>
    <property type="match status" value="1"/>
</dbReference>
<keyword evidence="4" id="KW-0472">Membrane</keyword>
<comment type="similarity">
    <text evidence="1">Belongs to the 1-acyl-sn-glycerol-3-phosphate acyltransferase family.</text>
</comment>
<keyword evidence="2 6" id="KW-0808">Transferase</keyword>